<dbReference type="GO" id="GO:0003700">
    <property type="term" value="F:DNA-binding transcription factor activity"/>
    <property type="evidence" value="ECO:0007669"/>
    <property type="project" value="InterPro"/>
</dbReference>
<gene>
    <name evidence="6" type="ORF">FJQ54_15350</name>
</gene>
<dbReference type="AlphaFoldDB" id="A0A501XE53"/>
<dbReference type="PANTHER" id="PTHR30346:SF0">
    <property type="entry name" value="HCA OPERON TRANSCRIPTIONAL ACTIVATOR HCAR"/>
    <property type="match status" value="1"/>
</dbReference>
<dbReference type="InterPro" id="IPR036390">
    <property type="entry name" value="WH_DNA-bd_sf"/>
</dbReference>
<dbReference type="OrthoDB" id="7158941at2"/>
<dbReference type="InterPro" id="IPR000847">
    <property type="entry name" value="LysR_HTH_N"/>
</dbReference>
<keyword evidence="3" id="KW-0238">DNA-binding</keyword>
<dbReference type="SUPFAM" id="SSF46785">
    <property type="entry name" value="Winged helix' DNA-binding domain"/>
    <property type="match status" value="1"/>
</dbReference>
<accession>A0A501XE53</accession>
<evidence type="ECO:0000313" key="7">
    <source>
        <dbReference type="Proteomes" id="UP000319897"/>
    </source>
</evidence>
<organism evidence="6 7">
    <name type="scientific">Sandaracinobacter neustonicus</name>
    <dbReference type="NCBI Taxonomy" id="1715348"/>
    <lineage>
        <taxon>Bacteria</taxon>
        <taxon>Pseudomonadati</taxon>
        <taxon>Pseudomonadota</taxon>
        <taxon>Alphaproteobacteria</taxon>
        <taxon>Sphingomonadales</taxon>
        <taxon>Sphingosinicellaceae</taxon>
        <taxon>Sandaracinobacter</taxon>
    </lineage>
</organism>
<dbReference type="PRINTS" id="PR00039">
    <property type="entry name" value="HTHLYSR"/>
</dbReference>
<dbReference type="GO" id="GO:0003677">
    <property type="term" value="F:DNA binding"/>
    <property type="evidence" value="ECO:0007669"/>
    <property type="project" value="UniProtKB-KW"/>
</dbReference>
<comment type="similarity">
    <text evidence="1">Belongs to the LysR transcriptional regulatory family.</text>
</comment>
<dbReference type="Gene3D" id="1.10.10.10">
    <property type="entry name" value="Winged helix-like DNA-binding domain superfamily/Winged helix DNA-binding domain"/>
    <property type="match status" value="1"/>
</dbReference>
<keyword evidence="7" id="KW-1185">Reference proteome</keyword>
<dbReference type="CDD" id="cd08414">
    <property type="entry name" value="PBP2_LTTR_aromatics_like"/>
    <property type="match status" value="1"/>
</dbReference>
<evidence type="ECO:0000259" key="5">
    <source>
        <dbReference type="PROSITE" id="PS50931"/>
    </source>
</evidence>
<dbReference type="Proteomes" id="UP000319897">
    <property type="component" value="Unassembled WGS sequence"/>
</dbReference>
<evidence type="ECO:0000256" key="3">
    <source>
        <dbReference type="ARBA" id="ARBA00023125"/>
    </source>
</evidence>
<evidence type="ECO:0000256" key="1">
    <source>
        <dbReference type="ARBA" id="ARBA00009437"/>
    </source>
</evidence>
<sequence length="292" mass="32071">MQLRQIEFVIAAAENGSFRKAAAVLRVQESAISRQIRELELSLGAPLFDRSPSGVRLNAAGRDFVTRTRRALSHIELARNVVGRRSAANEGELRIGIFSSMASGYLPSLISEFRSRHAGVDLVFIECNPAEHVAAIRKHTTDIAFLTGTKGWADCESRQLWTERVFAALSTAHKLAEAAEIELGLLSHERFLVSEAPPGEEIHDFLIQQLADLGHHPDIHQQSVGRDNLLQLVRLEMGVTLTSEATTSISVPGIAYVPLSSITLPFCAAWSSGNTNPALHRLLELMRPELVE</sequence>
<dbReference type="EMBL" id="VFSU01000034">
    <property type="protein sequence ID" value="TPE58800.1"/>
    <property type="molecule type" value="Genomic_DNA"/>
</dbReference>
<evidence type="ECO:0000256" key="4">
    <source>
        <dbReference type="ARBA" id="ARBA00023163"/>
    </source>
</evidence>
<dbReference type="GO" id="GO:0032993">
    <property type="term" value="C:protein-DNA complex"/>
    <property type="evidence" value="ECO:0007669"/>
    <property type="project" value="TreeGrafter"/>
</dbReference>
<dbReference type="Pfam" id="PF00126">
    <property type="entry name" value="HTH_1"/>
    <property type="match status" value="1"/>
</dbReference>
<proteinExistence type="inferred from homology"/>
<reference evidence="6 7" key="1">
    <citation type="submission" date="2019-06" db="EMBL/GenBank/DDBJ databases">
        <authorList>
            <person name="Lee I."/>
            <person name="Jang G.I."/>
            <person name="Hwang C.Y."/>
        </authorList>
    </citation>
    <scope>NUCLEOTIDE SEQUENCE [LARGE SCALE GENOMIC DNA]</scope>
    <source>
        <strain evidence="6 7">PAMC 28131</strain>
    </source>
</reference>
<dbReference type="FunFam" id="1.10.10.10:FF:000001">
    <property type="entry name" value="LysR family transcriptional regulator"/>
    <property type="match status" value="1"/>
</dbReference>
<protein>
    <submittedName>
        <fullName evidence="6">LysR family transcriptional regulator</fullName>
    </submittedName>
</protein>
<comment type="caution">
    <text evidence="6">The sequence shown here is derived from an EMBL/GenBank/DDBJ whole genome shotgun (WGS) entry which is preliminary data.</text>
</comment>
<evidence type="ECO:0000256" key="2">
    <source>
        <dbReference type="ARBA" id="ARBA00023015"/>
    </source>
</evidence>
<evidence type="ECO:0000313" key="6">
    <source>
        <dbReference type="EMBL" id="TPE58800.1"/>
    </source>
</evidence>
<feature type="domain" description="HTH lysR-type" evidence="5">
    <location>
        <begin position="1"/>
        <end position="58"/>
    </location>
</feature>
<keyword evidence="2" id="KW-0805">Transcription regulation</keyword>
<dbReference type="Gene3D" id="3.40.190.10">
    <property type="entry name" value="Periplasmic binding protein-like II"/>
    <property type="match status" value="2"/>
</dbReference>
<dbReference type="Pfam" id="PF03466">
    <property type="entry name" value="LysR_substrate"/>
    <property type="match status" value="1"/>
</dbReference>
<dbReference type="InterPro" id="IPR036388">
    <property type="entry name" value="WH-like_DNA-bd_sf"/>
</dbReference>
<dbReference type="SUPFAM" id="SSF53850">
    <property type="entry name" value="Periplasmic binding protein-like II"/>
    <property type="match status" value="1"/>
</dbReference>
<dbReference type="InterPro" id="IPR005119">
    <property type="entry name" value="LysR_subst-bd"/>
</dbReference>
<keyword evidence="4" id="KW-0804">Transcription</keyword>
<dbReference type="PROSITE" id="PS50931">
    <property type="entry name" value="HTH_LYSR"/>
    <property type="match status" value="1"/>
</dbReference>
<dbReference type="PANTHER" id="PTHR30346">
    <property type="entry name" value="TRANSCRIPTIONAL DUAL REGULATOR HCAR-RELATED"/>
    <property type="match status" value="1"/>
</dbReference>
<name>A0A501XE53_9SPHN</name>